<reference evidence="1" key="1">
    <citation type="submission" date="2021-01" db="EMBL/GenBank/DDBJ databases">
        <authorList>
            <person name="Corre E."/>
            <person name="Pelletier E."/>
            <person name="Niang G."/>
            <person name="Scheremetjew M."/>
            <person name="Finn R."/>
            <person name="Kale V."/>
            <person name="Holt S."/>
            <person name="Cochrane G."/>
            <person name="Meng A."/>
            <person name="Brown T."/>
            <person name="Cohen L."/>
        </authorList>
    </citation>
    <scope>NUCLEOTIDE SEQUENCE</scope>
    <source>
        <strain evidence="1">CCMP1510</strain>
    </source>
</reference>
<gene>
    <name evidence="1" type="ORF">ALAG00032_LOCUS13299</name>
</gene>
<dbReference type="AlphaFoldDB" id="A0A7S3NNV3"/>
<name>A0A7S3NNV3_9STRA</name>
<protein>
    <submittedName>
        <fullName evidence="1">Uncharacterized protein</fullName>
    </submittedName>
</protein>
<dbReference type="EMBL" id="HBIJ01020317">
    <property type="protein sequence ID" value="CAE0372515.1"/>
    <property type="molecule type" value="Transcribed_RNA"/>
</dbReference>
<sequence>MLKLHPTLLALEINRFQYIIGSGSLSTVAPLPAQYRFVFTPNDLPEDYMLYLLGYRSFDSEFIAALPAFADPSYLFAKAQNCTHLIIVSDGSEYANIAGASTIIYDPNTGSVHATATNISYGYGKVSAYRGECAGLFLGKALLYLLRTELSELPVIHYIDYRQ</sequence>
<accession>A0A7S3NNV3</accession>
<organism evidence="1">
    <name type="scientific">Aureoumbra lagunensis</name>
    <dbReference type="NCBI Taxonomy" id="44058"/>
    <lineage>
        <taxon>Eukaryota</taxon>
        <taxon>Sar</taxon>
        <taxon>Stramenopiles</taxon>
        <taxon>Ochrophyta</taxon>
        <taxon>Pelagophyceae</taxon>
        <taxon>Pelagomonadales</taxon>
        <taxon>Aureoumbra</taxon>
    </lineage>
</organism>
<proteinExistence type="predicted"/>
<evidence type="ECO:0000313" key="1">
    <source>
        <dbReference type="EMBL" id="CAE0372515.1"/>
    </source>
</evidence>